<feature type="binding site" evidence="9">
    <location>
        <begin position="130"/>
        <end position="134"/>
    </location>
    <ligand>
        <name>substrate</name>
    </ligand>
</feature>
<dbReference type="GO" id="GO:0002949">
    <property type="term" value="P:tRNA threonylcarbamoyladenosine modification"/>
    <property type="evidence" value="ECO:0007669"/>
    <property type="project" value="UniProtKB-UniRule"/>
</dbReference>
<dbReference type="GO" id="GO:0000408">
    <property type="term" value="C:EKC/KEOPS complex"/>
    <property type="evidence" value="ECO:0007669"/>
    <property type="project" value="InterPro"/>
</dbReference>
<dbReference type="NCBIfam" id="TIGR03722">
    <property type="entry name" value="arch_KAE1"/>
    <property type="match status" value="1"/>
</dbReference>
<feature type="binding site" evidence="9">
    <location>
        <position position="181"/>
    </location>
    <ligand>
        <name>substrate</name>
    </ligand>
</feature>
<dbReference type="EC" id="2.3.1.234" evidence="1"/>
<evidence type="ECO:0000256" key="6">
    <source>
        <dbReference type="ARBA" id="ARBA00023315"/>
    </source>
</evidence>
<dbReference type="GO" id="GO:0005737">
    <property type="term" value="C:cytoplasm"/>
    <property type="evidence" value="ECO:0007669"/>
    <property type="project" value="UniProtKB-SubCell"/>
</dbReference>
<evidence type="ECO:0000256" key="7">
    <source>
        <dbReference type="ARBA" id="ARBA00030439"/>
    </source>
</evidence>
<keyword evidence="5 9" id="KW-0479">Metal-binding</keyword>
<feature type="binding site" evidence="9">
    <location>
        <position position="266"/>
    </location>
    <ligand>
        <name>substrate</name>
    </ligand>
</feature>
<dbReference type="FunFam" id="3.30.420.40:FF:000038">
    <property type="entry name" value="Probable tRNA N6-adenosine threonylcarbamoyltransferase"/>
    <property type="match status" value="1"/>
</dbReference>
<dbReference type="SUPFAM" id="SSF53067">
    <property type="entry name" value="Actin-like ATPase domain"/>
    <property type="match status" value="1"/>
</dbReference>
<feature type="binding site" evidence="9">
    <location>
        <position position="113"/>
    </location>
    <ligand>
        <name>a divalent metal cation</name>
        <dbReference type="ChEBI" id="CHEBI:60240"/>
    </ligand>
</feature>
<dbReference type="PRINTS" id="PR00789">
    <property type="entry name" value="OSIALOPTASE"/>
</dbReference>
<keyword evidence="3 9" id="KW-0808">Transferase</keyword>
<organism evidence="11 12">
    <name type="scientific">Aphis craccivora</name>
    <name type="common">Cowpea aphid</name>
    <dbReference type="NCBI Taxonomy" id="307492"/>
    <lineage>
        <taxon>Eukaryota</taxon>
        <taxon>Metazoa</taxon>
        <taxon>Ecdysozoa</taxon>
        <taxon>Arthropoda</taxon>
        <taxon>Hexapoda</taxon>
        <taxon>Insecta</taxon>
        <taxon>Pterygota</taxon>
        <taxon>Neoptera</taxon>
        <taxon>Paraneoptera</taxon>
        <taxon>Hemiptera</taxon>
        <taxon>Sternorrhyncha</taxon>
        <taxon>Aphidomorpha</taxon>
        <taxon>Aphidoidea</taxon>
        <taxon>Aphididae</taxon>
        <taxon>Aphidini</taxon>
        <taxon>Aphis</taxon>
        <taxon>Aphis</taxon>
    </lineage>
</organism>
<evidence type="ECO:0000256" key="3">
    <source>
        <dbReference type="ARBA" id="ARBA00022679"/>
    </source>
</evidence>
<protein>
    <recommendedName>
        <fullName evidence="1">N(6)-L-threonylcarbamoyladenine synthase</fullName>
        <ecNumber evidence="1">2.3.1.234</ecNumber>
    </recommendedName>
    <alternativeName>
        <fullName evidence="7">N6-L-threonylcarbamoyladenine synthase</fullName>
    </alternativeName>
</protein>
<dbReference type="PANTHER" id="PTHR11735">
    <property type="entry name" value="TRNA N6-ADENOSINE THREONYLCARBAMOYLTRANSFERASE"/>
    <property type="match status" value="1"/>
</dbReference>
<sequence length="335" mass="36978">MVISIGFEGSANKLAIGIVKDGEVLANCRRTYITPPGEGFLPRETATHHQNNIVSLLGETIRTSGIQPEQIDIVCFTKGPGIGAPLVSVAAVARTIAQLWNKPLIPVNHCIAHIEMGRLITGSDNPTVLYVSGGNTQVIAYSGNCYRIFGETIDIAVGNCLDRFARVLKLSNDPSPGYNIEQMAKNGKKYLKLPYVVKGMDVSFSGILSYIEEKAQTLLSSGEYTPEDLCFSLQETLFAMLIETTERAMSHCQSKEVLIVGGVGCNERLQEMMKIMCDERNAILYATDERFCIDNGVMIAHTGTLMHNSGYKTTWEDTFCTQRFRTDEVEVTWRS</sequence>
<feature type="binding site" evidence="9">
    <location>
        <position position="109"/>
    </location>
    <ligand>
        <name>a divalent metal cation</name>
        <dbReference type="ChEBI" id="CHEBI:60240"/>
    </ligand>
</feature>
<evidence type="ECO:0000256" key="9">
    <source>
        <dbReference type="HAMAP-Rule" id="MF_03180"/>
    </source>
</evidence>
<evidence type="ECO:0000259" key="10">
    <source>
        <dbReference type="Pfam" id="PF00814"/>
    </source>
</evidence>
<dbReference type="GO" id="GO:0005634">
    <property type="term" value="C:nucleus"/>
    <property type="evidence" value="ECO:0007669"/>
    <property type="project" value="UniProtKB-SubCell"/>
</dbReference>
<comment type="caution">
    <text evidence="11">The sequence shown here is derived from an EMBL/GenBank/DDBJ whole genome shotgun (WGS) entry which is preliminary data.</text>
</comment>
<dbReference type="PROSITE" id="PS01016">
    <property type="entry name" value="GLYCOPROTEASE"/>
    <property type="match status" value="1"/>
</dbReference>
<keyword evidence="6 9" id="KW-0012">Acyltransferase</keyword>
<comment type="catalytic activity">
    <reaction evidence="8 9">
        <text>L-threonylcarbamoyladenylate + adenosine(37) in tRNA = N(6)-L-threonylcarbamoyladenosine(37) in tRNA + AMP + H(+)</text>
        <dbReference type="Rhea" id="RHEA:37059"/>
        <dbReference type="Rhea" id="RHEA-COMP:10162"/>
        <dbReference type="Rhea" id="RHEA-COMP:10163"/>
        <dbReference type="ChEBI" id="CHEBI:15378"/>
        <dbReference type="ChEBI" id="CHEBI:73682"/>
        <dbReference type="ChEBI" id="CHEBI:74411"/>
        <dbReference type="ChEBI" id="CHEBI:74418"/>
        <dbReference type="ChEBI" id="CHEBI:456215"/>
        <dbReference type="EC" id="2.3.1.234"/>
    </reaction>
</comment>
<dbReference type="InterPro" id="IPR043129">
    <property type="entry name" value="ATPase_NBD"/>
</dbReference>
<dbReference type="AlphaFoldDB" id="A0A6G0YS66"/>
<comment type="subcellular location">
    <subcellularLocation>
        <location evidence="9">Cytoplasm</location>
    </subcellularLocation>
    <subcellularLocation>
        <location evidence="9">Nucleus</location>
    </subcellularLocation>
</comment>
<dbReference type="EMBL" id="VUJU01002610">
    <property type="protein sequence ID" value="KAF0760670.1"/>
    <property type="molecule type" value="Genomic_DNA"/>
</dbReference>
<dbReference type="InterPro" id="IPR000905">
    <property type="entry name" value="Gcp-like_dom"/>
</dbReference>
<keyword evidence="4 9" id="KW-0819">tRNA processing</keyword>
<evidence type="ECO:0000256" key="4">
    <source>
        <dbReference type="ARBA" id="ARBA00022694"/>
    </source>
</evidence>
<dbReference type="InterPro" id="IPR034680">
    <property type="entry name" value="Kae1_archaea_euk"/>
</dbReference>
<proteinExistence type="inferred from homology"/>
<evidence type="ECO:0000256" key="5">
    <source>
        <dbReference type="ARBA" id="ARBA00022723"/>
    </source>
</evidence>
<evidence type="ECO:0000256" key="1">
    <source>
        <dbReference type="ARBA" id="ARBA00012156"/>
    </source>
</evidence>
<feature type="binding site" evidence="9">
    <location>
        <position position="294"/>
    </location>
    <ligand>
        <name>a divalent metal cation</name>
        <dbReference type="ChEBI" id="CHEBI:60240"/>
    </ligand>
</feature>
<feature type="binding site" evidence="9">
    <location>
        <position position="162"/>
    </location>
    <ligand>
        <name>substrate</name>
    </ligand>
</feature>
<dbReference type="GO" id="GO:0046872">
    <property type="term" value="F:metal ion binding"/>
    <property type="evidence" value="ECO:0007669"/>
    <property type="project" value="UniProtKB-KW"/>
</dbReference>
<dbReference type="PANTHER" id="PTHR11735:SF14">
    <property type="entry name" value="TRNA N6-ADENOSINE THREONYLCARBAMOYLTRANSFERASE"/>
    <property type="match status" value="1"/>
</dbReference>
<dbReference type="Pfam" id="PF00814">
    <property type="entry name" value="TsaD"/>
    <property type="match status" value="1"/>
</dbReference>
<name>A0A6G0YS66_APHCR</name>
<comment type="cofactor">
    <cofactor evidence="9">
        <name>a divalent metal cation</name>
        <dbReference type="ChEBI" id="CHEBI:60240"/>
    </cofactor>
    <text evidence="9">Binds 1 divalent metal cation per subunit.</text>
</comment>
<evidence type="ECO:0000256" key="8">
    <source>
        <dbReference type="ARBA" id="ARBA00048117"/>
    </source>
</evidence>
<dbReference type="CDD" id="cd24132">
    <property type="entry name" value="ASKHA_NBD_OSGEP_like_euk"/>
    <property type="match status" value="1"/>
</dbReference>
<keyword evidence="12" id="KW-1185">Reference proteome</keyword>
<dbReference type="HAMAP" id="MF_01446">
    <property type="entry name" value="Kae1"/>
    <property type="match status" value="1"/>
</dbReference>
<dbReference type="Proteomes" id="UP000478052">
    <property type="component" value="Unassembled WGS sequence"/>
</dbReference>
<evidence type="ECO:0000313" key="12">
    <source>
        <dbReference type="Proteomes" id="UP000478052"/>
    </source>
</evidence>
<feature type="binding site" evidence="9">
    <location>
        <position position="177"/>
    </location>
    <ligand>
        <name>substrate</name>
    </ligand>
</feature>
<keyword evidence="9" id="KW-0539">Nucleus</keyword>
<accession>A0A6G0YS66</accession>
<feature type="domain" description="Gcp-like" evidence="10">
    <location>
        <begin position="29"/>
        <end position="300"/>
    </location>
</feature>
<reference evidence="11 12" key="1">
    <citation type="submission" date="2019-08" db="EMBL/GenBank/DDBJ databases">
        <title>Whole genome of Aphis craccivora.</title>
        <authorList>
            <person name="Voronova N.V."/>
            <person name="Shulinski R.S."/>
            <person name="Bandarenka Y.V."/>
            <person name="Zhorov D.G."/>
            <person name="Warner D."/>
        </authorList>
    </citation>
    <scope>NUCLEOTIDE SEQUENCE [LARGE SCALE GENOMIC DNA]</scope>
    <source>
        <strain evidence="11">180601</strain>
        <tissue evidence="11">Whole Body</tissue>
    </source>
</reference>
<comment type="similarity">
    <text evidence="9">Belongs to the KAE1 / TsaD family.</text>
</comment>
<feature type="binding site" evidence="9">
    <location>
        <position position="130"/>
    </location>
    <ligand>
        <name>a divalent metal cation</name>
        <dbReference type="ChEBI" id="CHEBI:60240"/>
    </ligand>
</feature>
<dbReference type="Gene3D" id="3.30.420.40">
    <property type="match status" value="2"/>
</dbReference>
<dbReference type="InterPro" id="IPR017861">
    <property type="entry name" value="KAE1/TsaD"/>
</dbReference>
<keyword evidence="2 9" id="KW-0963">Cytoplasm</keyword>
<dbReference type="NCBIfam" id="TIGR00329">
    <property type="entry name" value="gcp_kae1"/>
    <property type="match status" value="1"/>
</dbReference>
<dbReference type="OrthoDB" id="10254073at2759"/>
<dbReference type="InterPro" id="IPR017860">
    <property type="entry name" value="Peptidase_M22_CS"/>
</dbReference>
<dbReference type="GO" id="GO:0061711">
    <property type="term" value="F:tRNA N(6)-L-threonylcarbamoyladenine synthase activity"/>
    <property type="evidence" value="ECO:0007669"/>
    <property type="project" value="UniProtKB-EC"/>
</dbReference>
<gene>
    <name evidence="11" type="ORF">FWK35_00006753</name>
</gene>
<evidence type="ECO:0000256" key="2">
    <source>
        <dbReference type="ARBA" id="ARBA00022490"/>
    </source>
</evidence>
<evidence type="ECO:0000313" key="11">
    <source>
        <dbReference type="EMBL" id="KAF0760670.1"/>
    </source>
</evidence>